<name>A0A315ZB88_SEDFL</name>
<dbReference type="AlphaFoldDB" id="A0A315ZB88"/>
<comment type="caution">
    <text evidence="1">The sequence shown here is derived from an EMBL/GenBank/DDBJ whole genome shotgun (WGS) entry which is preliminary data.</text>
</comment>
<dbReference type="Proteomes" id="UP000245535">
    <property type="component" value="Unassembled WGS sequence"/>
</dbReference>
<dbReference type="OrthoDB" id="9773381at2"/>
<dbReference type="Pfam" id="PF16119">
    <property type="entry name" value="DUF4835"/>
    <property type="match status" value="1"/>
</dbReference>
<keyword evidence="2" id="KW-1185">Reference proteome</keyword>
<gene>
    <name evidence="1" type="ORF">BC781_102357</name>
</gene>
<dbReference type="RefSeq" id="WP_109616934.1">
    <property type="nucleotide sequence ID" value="NZ_QGDO01000002.1"/>
</dbReference>
<dbReference type="InterPro" id="IPR032274">
    <property type="entry name" value="DUF4835"/>
</dbReference>
<sequence>MRILLPIIFFIFPFISFAQEINSTVMLNKDRVQTQETQVLDDLQKNIEKFINQQKWTKDSFKEVERIKLNIQLTLKAETNPQSNYFAADVQVQSSRPIFGSDYESVVLAFLDSKWNFSYNESDRLIYNANIYQSELVGLISYYVYMALGMDYDTFKRNGGTDYYLQAQKIMNQAQNSGGAGWSAFGDKRDRYFLVENILDPQFSSFRIALYEYYRLGMDKFSEDPKEARAKILGALQKIENAKKNKSISILIDLFFEAKQNELVQIFSQGDPEIAKDAAELLMQLNPANANKYRKLIQL</sequence>
<reference evidence="1 2" key="1">
    <citation type="submission" date="2018-03" db="EMBL/GenBank/DDBJ databases">
        <title>Genomic Encyclopedia of Archaeal and Bacterial Type Strains, Phase II (KMG-II): from individual species to whole genera.</title>
        <authorList>
            <person name="Goeker M."/>
        </authorList>
    </citation>
    <scope>NUCLEOTIDE SEQUENCE [LARGE SCALE GENOMIC DNA]</scope>
    <source>
        <strain evidence="1 2">DSM 28229</strain>
    </source>
</reference>
<organism evidence="1 2">
    <name type="scientific">Sediminitomix flava</name>
    <dbReference type="NCBI Taxonomy" id="379075"/>
    <lineage>
        <taxon>Bacteria</taxon>
        <taxon>Pseudomonadati</taxon>
        <taxon>Bacteroidota</taxon>
        <taxon>Cytophagia</taxon>
        <taxon>Cytophagales</taxon>
        <taxon>Flammeovirgaceae</taxon>
        <taxon>Sediminitomix</taxon>
    </lineage>
</organism>
<evidence type="ECO:0000313" key="2">
    <source>
        <dbReference type="Proteomes" id="UP000245535"/>
    </source>
</evidence>
<accession>A0A315ZB88</accession>
<protein>
    <submittedName>
        <fullName evidence="1">Uncharacterized protein DUF4835</fullName>
    </submittedName>
</protein>
<dbReference type="EMBL" id="QGDO01000002">
    <property type="protein sequence ID" value="PWJ42811.1"/>
    <property type="molecule type" value="Genomic_DNA"/>
</dbReference>
<proteinExistence type="predicted"/>
<evidence type="ECO:0000313" key="1">
    <source>
        <dbReference type="EMBL" id="PWJ42811.1"/>
    </source>
</evidence>